<protein>
    <submittedName>
        <fullName evidence="2">Uncharacterized protein</fullName>
    </submittedName>
</protein>
<dbReference type="AlphaFoldDB" id="A0A1H2I253"/>
<keyword evidence="1" id="KW-0472">Membrane</keyword>
<keyword evidence="1" id="KW-0812">Transmembrane</keyword>
<keyword evidence="3" id="KW-1185">Reference proteome</keyword>
<feature type="transmembrane region" description="Helical" evidence="1">
    <location>
        <begin position="46"/>
        <end position="68"/>
    </location>
</feature>
<name>A0A1H2I253_9PSED</name>
<dbReference type="Proteomes" id="UP000243232">
    <property type="component" value="Chromosome I"/>
</dbReference>
<organism evidence="2 3">
    <name type="scientific">Pseudomonas pohangensis</name>
    <dbReference type="NCBI Taxonomy" id="364197"/>
    <lineage>
        <taxon>Bacteria</taxon>
        <taxon>Pseudomonadati</taxon>
        <taxon>Pseudomonadota</taxon>
        <taxon>Gammaproteobacteria</taxon>
        <taxon>Pseudomonadales</taxon>
        <taxon>Pseudomonadaceae</taxon>
        <taxon>Pseudomonas</taxon>
    </lineage>
</organism>
<proteinExistence type="predicted"/>
<keyword evidence="1" id="KW-1133">Transmembrane helix</keyword>
<reference evidence="3" key="1">
    <citation type="submission" date="2016-10" db="EMBL/GenBank/DDBJ databases">
        <authorList>
            <person name="Varghese N."/>
            <person name="Submissions S."/>
        </authorList>
    </citation>
    <scope>NUCLEOTIDE SEQUENCE [LARGE SCALE GENOMIC DNA]</scope>
    <source>
        <strain evidence="3">DSM 17875</strain>
    </source>
</reference>
<evidence type="ECO:0000256" key="1">
    <source>
        <dbReference type="SAM" id="Phobius"/>
    </source>
</evidence>
<accession>A0A1H2I253</accession>
<dbReference type="RefSeq" id="WP_090198236.1">
    <property type="nucleotide sequence ID" value="NZ_LT629785.1"/>
</dbReference>
<evidence type="ECO:0000313" key="2">
    <source>
        <dbReference type="EMBL" id="SDU38213.1"/>
    </source>
</evidence>
<gene>
    <name evidence="2" type="ORF">SAMN05216296_3439</name>
</gene>
<sequence length="105" mass="11773">MKTSPFDPVLLDKPLRLVFWLYGVVLSQLLWGASLFVYLSGAALSTVVLMFAIVLAYTAWILMSIWHCSWNVENPAHGEIARFLTAAWAVNSVLMMGFLLLQRLG</sequence>
<feature type="transmembrane region" description="Helical" evidence="1">
    <location>
        <begin position="20"/>
        <end position="39"/>
    </location>
</feature>
<feature type="transmembrane region" description="Helical" evidence="1">
    <location>
        <begin position="80"/>
        <end position="101"/>
    </location>
</feature>
<evidence type="ECO:0000313" key="3">
    <source>
        <dbReference type="Proteomes" id="UP000243232"/>
    </source>
</evidence>
<dbReference type="EMBL" id="LT629785">
    <property type="protein sequence ID" value="SDU38213.1"/>
    <property type="molecule type" value="Genomic_DNA"/>
</dbReference>
<dbReference type="OrthoDB" id="5797237at2"/>